<organism evidence="1 2">
    <name type="scientific">Candidatus Fimimonas merdipullorum</name>
    <dbReference type="NCBI Taxonomy" id="2840822"/>
    <lineage>
        <taxon>Bacteria</taxon>
        <taxon>Pseudomonadati</taxon>
        <taxon>Myxococcota</taxon>
        <taxon>Myxococcia</taxon>
        <taxon>Myxococcales</taxon>
        <taxon>Cystobacterineae</taxon>
        <taxon>Myxococcaceae</taxon>
        <taxon>Myxococcaceae incertae sedis</taxon>
        <taxon>Candidatus Fimimonas</taxon>
    </lineage>
</organism>
<sequence>MEKEQIYKRALEVMEENFGHITEMSVASCADKVVSVRDVNAYYRNGRFYILGKCNNTLFRDITVCPNVGICHGSHNMHGVARSLGHPLEAQNAELRKTLRKEFSLNYDEYVAENNPDMRIMEITLTDAETYTRYHRYEIDFVNGTADRDHTQPLFIYR</sequence>
<accession>A0A9D1MXP9</accession>
<dbReference type="Proteomes" id="UP000886852">
    <property type="component" value="Unassembled WGS sequence"/>
</dbReference>
<evidence type="ECO:0000313" key="2">
    <source>
        <dbReference type="Proteomes" id="UP000886852"/>
    </source>
</evidence>
<protein>
    <recommendedName>
        <fullName evidence="3">Pyridoxamine 5'-phosphate oxidase family protein</fullName>
    </recommendedName>
</protein>
<dbReference type="InterPro" id="IPR012349">
    <property type="entry name" value="Split_barrel_FMN-bd"/>
</dbReference>
<reference evidence="1" key="1">
    <citation type="submission" date="2020-10" db="EMBL/GenBank/DDBJ databases">
        <authorList>
            <person name="Gilroy R."/>
        </authorList>
    </citation>
    <scope>NUCLEOTIDE SEQUENCE</scope>
    <source>
        <strain evidence="1">ChiHjej12B11-7776</strain>
    </source>
</reference>
<reference evidence="1" key="2">
    <citation type="journal article" date="2021" name="PeerJ">
        <title>Extensive microbial diversity within the chicken gut microbiome revealed by metagenomics and culture.</title>
        <authorList>
            <person name="Gilroy R."/>
            <person name="Ravi A."/>
            <person name="Getino M."/>
            <person name="Pursley I."/>
            <person name="Horton D.L."/>
            <person name="Alikhan N.F."/>
            <person name="Baker D."/>
            <person name="Gharbi K."/>
            <person name="Hall N."/>
            <person name="Watson M."/>
            <person name="Adriaenssens E.M."/>
            <person name="Foster-Nyarko E."/>
            <person name="Jarju S."/>
            <person name="Secka A."/>
            <person name="Antonio M."/>
            <person name="Oren A."/>
            <person name="Chaudhuri R.R."/>
            <person name="La Ragione R."/>
            <person name="Hildebrand F."/>
            <person name="Pallen M.J."/>
        </authorList>
    </citation>
    <scope>NUCLEOTIDE SEQUENCE</scope>
    <source>
        <strain evidence="1">ChiHjej12B11-7776</strain>
    </source>
</reference>
<evidence type="ECO:0008006" key="3">
    <source>
        <dbReference type="Google" id="ProtNLM"/>
    </source>
</evidence>
<gene>
    <name evidence="1" type="ORF">IAC72_05470</name>
</gene>
<dbReference type="EMBL" id="DVOC01000097">
    <property type="protein sequence ID" value="HIU91438.1"/>
    <property type="molecule type" value="Genomic_DNA"/>
</dbReference>
<dbReference type="Gene3D" id="2.30.110.10">
    <property type="entry name" value="Electron Transport, Fmn-binding Protein, Chain A"/>
    <property type="match status" value="1"/>
</dbReference>
<evidence type="ECO:0000313" key="1">
    <source>
        <dbReference type="EMBL" id="HIU91438.1"/>
    </source>
</evidence>
<dbReference type="AlphaFoldDB" id="A0A9D1MXP9"/>
<comment type="caution">
    <text evidence="1">The sequence shown here is derived from an EMBL/GenBank/DDBJ whole genome shotgun (WGS) entry which is preliminary data.</text>
</comment>
<name>A0A9D1MXP9_9BACT</name>
<proteinExistence type="predicted"/>
<dbReference type="SUPFAM" id="SSF50475">
    <property type="entry name" value="FMN-binding split barrel"/>
    <property type="match status" value="1"/>
</dbReference>